<evidence type="ECO:0000256" key="1">
    <source>
        <dbReference type="SAM" id="MobiDB-lite"/>
    </source>
</evidence>
<feature type="region of interest" description="Disordered" evidence="1">
    <location>
        <begin position="135"/>
        <end position="230"/>
    </location>
</feature>
<dbReference type="Proteomes" id="UP001460270">
    <property type="component" value="Unassembled WGS sequence"/>
</dbReference>
<feature type="compositionally biased region" description="Basic and acidic residues" evidence="1">
    <location>
        <begin position="135"/>
        <end position="151"/>
    </location>
</feature>
<gene>
    <name evidence="2" type="ORF">WMY93_033624</name>
</gene>
<reference evidence="3" key="1">
    <citation type="submission" date="2024-04" db="EMBL/GenBank/DDBJ databases">
        <title>Salinicola lusitanus LLJ914,a marine bacterium isolated from the Okinawa Trough.</title>
        <authorList>
            <person name="Li J."/>
        </authorList>
    </citation>
    <scope>NUCLEOTIDE SEQUENCE [LARGE SCALE GENOMIC DNA]</scope>
</reference>
<sequence>MDIMTPSSTSSGAWSEQRIVGNRVLHMKKKRRRSHGQSICSATGGRLDRICVNVLSHRCTPKRLVQRDLVRFTLPTATGSCVGVKDSLIIPEARCTACCSSWRRQLEPSTTLLPSQKVNSRKNVFLSVLRLKTRADQSRTRVDQSRTRAGPELDQSWTRAGPEQDQSRTRAGPEQDPEQDQSWARTGPRAERELTRAGPELDQSWTRAGPEQDPEQDPEQTRAGPEQDQS</sequence>
<dbReference type="AlphaFoldDB" id="A0AAW0MT83"/>
<organism evidence="2 3">
    <name type="scientific">Mugilogobius chulae</name>
    <name type="common">yellowstripe goby</name>
    <dbReference type="NCBI Taxonomy" id="88201"/>
    <lineage>
        <taxon>Eukaryota</taxon>
        <taxon>Metazoa</taxon>
        <taxon>Chordata</taxon>
        <taxon>Craniata</taxon>
        <taxon>Vertebrata</taxon>
        <taxon>Euteleostomi</taxon>
        <taxon>Actinopterygii</taxon>
        <taxon>Neopterygii</taxon>
        <taxon>Teleostei</taxon>
        <taxon>Neoteleostei</taxon>
        <taxon>Acanthomorphata</taxon>
        <taxon>Gobiaria</taxon>
        <taxon>Gobiiformes</taxon>
        <taxon>Gobioidei</taxon>
        <taxon>Gobiidae</taxon>
        <taxon>Gobionellinae</taxon>
        <taxon>Mugilogobius</taxon>
    </lineage>
</organism>
<dbReference type="EMBL" id="JBBPFD010000218">
    <property type="protein sequence ID" value="KAK7879665.1"/>
    <property type="molecule type" value="Genomic_DNA"/>
</dbReference>
<keyword evidence="3" id="KW-1185">Reference proteome</keyword>
<name>A0AAW0MT83_9GOBI</name>
<proteinExistence type="predicted"/>
<protein>
    <submittedName>
        <fullName evidence="2">Uncharacterized protein</fullName>
    </submittedName>
</protein>
<evidence type="ECO:0000313" key="3">
    <source>
        <dbReference type="Proteomes" id="UP001460270"/>
    </source>
</evidence>
<accession>A0AAW0MT83</accession>
<comment type="caution">
    <text evidence="2">The sequence shown here is derived from an EMBL/GenBank/DDBJ whole genome shotgun (WGS) entry which is preliminary data.</text>
</comment>
<evidence type="ECO:0000313" key="2">
    <source>
        <dbReference type="EMBL" id="KAK7879665.1"/>
    </source>
</evidence>